<gene>
    <name evidence="7" type="ORF">F5X68DRAFT_276127</name>
</gene>
<dbReference type="Gene3D" id="3.40.50.720">
    <property type="entry name" value="NAD(P)-binding Rossmann-like Domain"/>
    <property type="match status" value="2"/>
</dbReference>
<comment type="caution">
    <text evidence="7">The sequence shown here is derived from an EMBL/GenBank/DDBJ whole genome shotgun (WGS) entry which is preliminary data.</text>
</comment>
<sequence length="365" mass="39794">MAEPVQDVTVPQRPPSETHLVIVKLENVHVDAPEIEDEFTGAFGLTHELISYPFTSYLDKELVEARIKHASVVVTTTVPIHEELLAVAPNLKCVIGESTGTNHIDLEACKRRGVTVYNSPNATMEAVSEHALAMYFTLRRRLLVLHNAMMQYTADTPNRWRTSGSMSGLLRDADDKPPRTCETEVAGILGSGPIGQRIATLCRNLGMSVLISARKTATTTPEGRTSFSEVMQTATVIFVVLPFTPETKSTISAAELQAMRPDAVVINVGRGGLIDEQALLDAIKARKIYGAATDVYEQEPAGSDADSVLLSRVVAEEGLNMVCTPHLAWCADTTRKNIQKVVKQNLKEFLSGRVVNMVAEGRQGK</sequence>
<dbReference type="PANTHER" id="PTHR43761">
    <property type="entry name" value="D-ISOMER SPECIFIC 2-HYDROXYACID DEHYDROGENASE FAMILY PROTEIN (AFU_ORTHOLOGUE AFUA_1G13630)"/>
    <property type="match status" value="1"/>
</dbReference>
<dbReference type="Pfam" id="PF00389">
    <property type="entry name" value="2-Hacid_dh"/>
    <property type="match status" value="1"/>
</dbReference>
<dbReference type="GO" id="GO:0051287">
    <property type="term" value="F:NAD binding"/>
    <property type="evidence" value="ECO:0007669"/>
    <property type="project" value="InterPro"/>
</dbReference>
<evidence type="ECO:0000259" key="6">
    <source>
        <dbReference type="Pfam" id="PF02826"/>
    </source>
</evidence>
<evidence type="ECO:0000313" key="8">
    <source>
        <dbReference type="Proteomes" id="UP000770015"/>
    </source>
</evidence>
<dbReference type="SUPFAM" id="SSF51735">
    <property type="entry name" value="NAD(P)-binding Rossmann-fold domains"/>
    <property type="match status" value="1"/>
</dbReference>
<comment type="similarity">
    <text evidence="1 4">Belongs to the D-isomer specific 2-hydroxyacid dehydrogenase family.</text>
</comment>
<dbReference type="InterPro" id="IPR006140">
    <property type="entry name" value="D-isomer_DH_NAD-bd"/>
</dbReference>
<evidence type="ECO:0000256" key="2">
    <source>
        <dbReference type="ARBA" id="ARBA00023002"/>
    </source>
</evidence>
<evidence type="ECO:0000313" key="7">
    <source>
        <dbReference type="EMBL" id="KAH6686844.1"/>
    </source>
</evidence>
<name>A0A9P9ACC9_9PEZI</name>
<evidence type="ECO:0000256" key="4">
    <source>
        <dbReference type="RuleBase" id="RU003719"/>
    </source>
</evidence>
<dbReference type="PROSITE" id="PS00671">
    <property type="entry name" value="D_2_HYDROXYACID_DH_3"/>
    <property type="match status" value="1"/>
</dbReference>
<dbReference type="EMBL" id="JAGSXJ010000012">
    <property type="protein sequence ID" value="KAH6686844.1"/>
    <property type="molecule type" value="Genomic_DNA"/>
</dbReference>
<dbReference type="InterPro" id="IPR006139">
    <property type="entry name" value="D-isomer_2_OHA_DH_cat_dom"/>
</dbReference>
<keyword evidence="3" id="KW-0520">NAD</keyword>
<evidence type="ECO:0000259" key="5">
    <source>
        <dbReference type="Pfam" id="PF00389"/>
    </source>
</evidence>
<keyword evidence="8" id="KW-1185">Reference proteome</keyword>
<organism evidence="7 8">
    <name type="scientific">Plectosphaerella plurivora</name>
    <dbReference type="NCBI Taxonomy" id="936078"/>
    <lineage>
        <taxon>Eukaryota</taxon>
        <taxon>Fungi</taxon>
        <taxon>Dikarya</taxon>
        <taxon>Ascomycota</taxon>
        <taxon>Pezizomycotina</taxon>
        <taxon>Sordariomycetes</taxon>
        <taxon>Hypocreomycetidae</taxon>
        <taxon>Glomerellales</taxon>
        <taxon>Plectosphaerellaceae</taxon>
        <taxon>Plectosphaerella</taxon>
    </lineage>
</organism>
<feature type="domain" description="D-isomer specific 2-hydroxyacid dehydrogenase catalytic" evidence="5">
    <location>
        <begin position="54"/>
        <end position="355"/>
    </location>
</feature>
<evidence type="ECO:0000256" key="3">
    <source>
        <dbReference type="ARBA" id="ARBA00023027"/>
    </source>
</evidence>
<dbReference type="SUPFAM" id="SSF52283">
    <property type="entry name" value="Formate/glycerate dehydrogenase catalytic domain-like"/>
    <property type="match status" value="1"/>
</dbReference>
<dbReference type="CDD" id="cd05198">
    <property type="entry name" value="formate_dh_like"/>
    <property type="match status" value="1"/>
</dbReference>
<proteinExistence type="inferred from homology"/>
<dbReference type="Proteomes" id="UP000770015">
    <property type="component" value="Unassembled WGS sequence"/>
</dbReference>
<dbReference type="InterPro" id="IPR036291">
    <property type="entry name" value="NAD(P)-bd_dom_sf"/>
</dbReference>
<protein>
    <submittedName>
        <fullName evidence="7">Glycerate dehydrogenase</fullName>
    </submittedName>
</protein>
<feature type="domain" description="D-isomer specific 2-hydroxyacid dehydrogenase NAD-binding" evidence="6">
    <location>
        <begin position="171"/>
        <end position="328"/>
    </location>
</feature>
<dbReference type="PANTHER" id="PTHR43761:SF1">
    <property type="entry name" value="D-ISOMER SPECIFIC 2-HYDROXYACID DEHYDROGENASE CATALYTIC DOMAIN-CONTAINING PROTEIN-RELATED"/>
    <property type="match status" value="1"/>
</dbReference>
<evidence type="ECO:0000256" key="1">
    <source>
        <dbReference type="ARBA" id="ARBA00005854"/>
    </source>
</evidence>
<reference evidence="7" key="1">
    <citation type="journal article" date="2021" name="Nat. Commun.">
        <title>Genetic determinants of endophytism in the Arabidopsis root mycobiome.</title>
        <authorList>
            <person name="Mesny F."/>
            <person name="Miyauchi S."/>
            <person name="Thiergart T."/>
            <person name="Pickel B."/>
            <person name="Atanasova L."/>
            <person name="Karlsson M."/>
            <person name="Huettel B."/>
            <person name="Barry K.W."/>
            <person name="Haridas S."/>
            <person name="Chen C."/>
            <person name="Bauer D."/>
            <person name="Andreopoulos W."/>
            <person name="Pangilinan J."/>
            <person name="LaButti K."/>
            <person name="Riley R."/>
            <person name="Lipzen A."/>
            <person name="Clum A."/>
            <person name="Drula E."/>
            <person name="Henrissat B."/>
            <person name="Kohler A."/>
            <person name="Grigoriev I.V."/>
            <person name="Martin F.M."/>
            <person name="Hacquard S."/>
        </authorList>
    </citation>
    <scope>NUCLEOTIDE SEQUENCE</scope>
    <source>
        <strain evidence="7">MPI-SDFR-AT-0117</strain>
    </source>
</reference>
<keyword evidence="2 4" id="KW-0560">Oxidoreductase</keyword>
<accession>A0A9P9ACC9</accession>
<dbReference type="InterPro" id="IPR029753">
    <property type="entry name" value="D-isomer_DH_CS"/>
</dbReference>
<dbReference type="GO" id="GO:0016616">
    <property type="term" value="F:oxidoreductase activity, acting on the CH-OH group of donors, NAD or NADP as acceptor"/>
    <property type="evidence" value="ECO:0007669"/>
    <property type="project" value="InterPro"/>
</dbReference>
<dbReference type="OrthoDB" id="298012at2759"/>
<dbReference type="AlphaFoldDB" id="A0A9P9ACC9"/>
<dbReference type="Pfam" id="PF02826">
    <property type="entry name" value="2-Hacid_dh_C"/>
    <property type="match status" value="1"/>
</dbReference>
<dbReference type="InterPro" id="IPR050418">
    <property type="entry name" value="D-iso_2-hydroxyacid_DH_PdxB"/>
</dbReference>